<reference evidence="1 2" key="1">
    <citation type="journal article" date="2024" name="ISME J.">
        <title>Tailless and filamentous prophages are predominant in marine Vibrio.</title>
        <authorList>
            <person name="Steensen K."/>
            <person name="Seneca J."/>
            <person name="Bartlau N."/>
            <person name="Yu X.A."/>
            <person name="Hussain F.A."/>
            <person name="Polz M.F."/>
        </authorList>
    </citation>
    <scope>NUCLEOTIDE SEQUENCE [LARGE SCALE GENOMIC DNA]</scope>
    <source>
        <strain evidence="1 2">10N.239.312.F12</strain>
    </source>
</reference>
<gene>
    <name evidence="1" type="ORF">AB6D66_00835</name>
</gene>
<evidence type="ECO:0000313" key="1">
    <source>
        <dbReference type="EMBL" id="MEZ8719591.1"/>
    </source>
</evidence>
<dbReference type="InterPro" id="IPR046054">
    <property type="entry name" value="DUF6012"/>
</dbReference>
<dbReference type="Pfam" id="PF19475">
    <property type="entry name" value="DUF6012"/>
    <property type="match status" value="1"/>
</dbReference>
<organism evidence="1 2">
    <name type="scientific">Vibrio pomeroyi</name>
    <dbReference type="NCBI Taxonomy" id="198832"/>
    <lineage>
        <taxon>Bacteria</taxon>
        <taxon>Pseudomonadati</taxon>
        <taxon>Pseudomonadota</taxon>
        <taxon>Gammaproteobacteria</taxon>
        <taxon>Vibrionales</taxon>
        <taxon>Vibrionaceae</taxon>
        <taxon>Vibrio</taxon>
    </lineage>
</organism>
<dbReference type="EMBL" id="JBFSSG010000001">
    <property type="protein sequence ID" value="MEZ8719591.1"/>
    <property type="molecule type" value="Genomic_DNA"/>
</dbReference>
<dbReference type="Proteomes" id="UP001570071">
    <property type="component" value="Unassembled WGS sequence"/>
</dbReference>
<name>A0ABV4MR41_9VIBR</name>
<keyword evidence="2" id="KW-1185">Reference proteome</keyword>
<comment type="caution">
    <text evidence="1">The sequence shown here is derived from an EMBL/GenBank/DDBJ whole genome shotgun (WGS) entry which is preliminary data.</text>
</comment>
<evidence type="ECO:0000313" key="2">
    <source>
        <dbReference type="Proteomes" id="UP001570071"/>
    </source>
</evidence>
<proteinExistence type="predicted"/>
<protein>
    <submittedName>
        <fullName evidence="1">DUF6012 family protein</fullName>
    </submittedName>
</protein>
<sequence length="200" mass="22499">MHLHITPRIFEPSNGNVETQLVDVSIPELGLTLVEGKDLVARRPYRNKRYLVASRKIGRKAIAGILIKTQAPIHTYTVITRWSVNASEVLTHTALYNVIDTDFEATTDNSVMWSAMCDSLGGFGSRIPEQMNLINDGNQPPSMEIIFIERTFKADDTVSNGIITERSQSFDLPTVEPERLTCHMAELERYPLLEHAFLAN</sequence>
<accession>A0ABV4MR41</accession>
<dbReference type="RefSeq" id="WP_269337591.1">
    <property type="nucleotide sequence ID" value="NZ_JBFSSG010000001.1"/>
</dbReference>